<sequence length="61" mass="6983">MRGVTLVRRCRFRRTVPQHAAAAPHRPTAASDRVSWGLRKHTVLCTWSHQMAAPHPVLHCY</sequence>
<name>A0A5B7ILM3_PORTR</name>
<dbReference type="Proteomes" id="UP000324222">
    <property type="component" value="Unassembled WGS sequence"/>
</dbReference>
<dbReference type="AlphaFoldDB" id="A0A5B7ILM3"/>
<dbReference type="EMBL" id="VSRR010060243">
    <property type="protein sequence ID" value="MPC82606.1"/>
    <property type="molecule type" value="Genomic_DNA"/>
</dbReference>
<proteinExistence type="predicted"/>
<evidence type="ECO:0000313" key="1">
    <source>
        <dbReference type="EMBL" id="MPC82606.1"/>
    </source>
</evidence>
<organism evidence="1 2">
    <name type="scientific">Portunus trituberculatus</name>
    <name type="common">Swimming crab</name>
    <name type="synonym">Neptunus trituberculatus</name>
    <dbReference type="NCBI Taxonomy" id="210409"/>
    <lineage>
        <taxon>Eukaryota</taxon>
        <taxon>Metazoa</taxon>
        <taxon>Ecdysozoa</taxon>
        <taxon>Arthropoda</taxon>
        <taxon>Crustacea</taxon>
        <taxon>Multicrustacea</taxon>
        <taxon>Malacostraca</taxon>
        <taxon>Eumalacostraca</taxon>
        <taxon>Eucarida</taxon>
        <taxon>Decapoda</taxon>
        <taxon>Pleocyemata</taxon>
        <taxon>Brachyura</taxon>
        <taxon>Eubrachyura</taxon>
        <taxon>Portunoidea</taxon>
        <taxon>Portunidae</taxon>
        <taxon>Portuninae</taxon>
        <taxon>Portunus</taxon>
    </lineage>
</organism>
<comment type="caution">
    <text evidence="1">The sequence shown here is derived from an EMBL/GenBank/DDBJ whole genome shotgun (WGS) entry which is preliminary data.</text>
</comment>
<protein>
    <submittedName>
        <fullName evidence="1">Uncharacterized protein</fullName>
    </submittedName>
</protein>
<keyword evidence="2" id="KW-1185">Reference proteome</keyword>
<gene>
    <name evidence="1" type="ORF">E2C01_077281</name>
</gene>
<accession>A0A5B7ILM3</accession>
<reference evidence="1 2" key="1">
    <citation type="submission" date="2019-05" db="EMBL/GenBank/DDBJ databases">
        <title>Another draft genome of Portunus trituberculatus and its Hox gene families provides insights of decapod evolution.</title>
        <authorList>
            <person name="Jeong J.-H."/>
            <person name="Song I."/>
            <person name="Kim S."/>
            <person name="Choi T."/>
            <person name="Kim D."/>
            <person name="Ryu S."/>
            <person name="Kim W."/>
        </authorList>
    </citation>
    <scope>NUCLEOTIDE SEQUENCE [LARGE SCALE GENOMIC DNA]</scope>
    <source>
        <tissue evidence="1">Muscle</tissue>
    </source>
</reference>
<evidence type="ECO:0000313" key="2">
    <source>
        <dbReference type="Proteomes" id="UP000324222"/>
    </source>
</evidence>